<gene>
    <name evidence="1" type="ORF">HNQ59_001406</name>
</gene>
<sequence length="111" mass="11997">MFDCYLDESSFTTNQAATGSSVARVGDAGLPPRGHPHSRIDIVFHADTMSGARQQILAQIAKLVAEPIEYNAGRYSVRAITFEQALLINRLAGDWGVINAIVTAERPGRLA</sequence>
<evidence type="ECO:0000313" key="2">
    <source>
        <dbReference type="Proteomes" id="UP000575898"/>
    </source>
</evidence>
<keyword evidence="2" id="KW-1185">Reference proteome</keyword>
<name>A0A840MSD0_9PROT</name>
<dbReference type="AlphaFoldDB" id="A0A840MSD0"/>
<comment type="caution">
    <text evidence="1">The sequence shown here is derived from an EMBL/GenBank/DDBJ whole genome shotgun (WGS) entry which is preliminary data.</text>
</comment>
<dbReference type="Proteomes" id="UP000575898">
    <property type="component" value="Unassembled WGS sequence"/>
</dbReference>
<organism evidence="1 2">
    <name type="scientific">Chitinivorax tropicus</name>
    <dbReference type="NCBI Taxonomy" id="714531"/>
    <lineage>
        <taxon>Bacteria</taxon>
        <taxon>Pseudomonadati</taxon>
        <taxon>Pseudomonadota</taxon>
        <taxon>Betaproteobacteria</taxon>
        <taxon>Chitinivorax</taxon>
    </lineage>
</organism>
<accession>A0A840MSD0</accession>
<proteinExistence type="predicted"/>
<evidence type="ECO:0000313" key="1">
    <source>
        <dbReference type="EMBL" id="MBB5018121.1"/>
    </source>
</evidence>
<dbReference type="RefSeq" id="WP_184036931.1">
    <property type="nucleotide sequence ID" value="NZ_JACHHY010000007.1"/>
</dbReference>
<dbReference type="EMBL" id="JACHHY010000007">
    <property type="protein sequence ID" value="MBB5018121.1"/>
    <property type="molecule type" value="Genomic_DNA"/>
</dbReference>
<reference evidence="1 2" key="1">
    <citation type="submission" date="2020-08" db="EMBL/GenBank/DDBJ databases">
        <title>Genomic Encyclopedia of Type Strains, Phase IV (KMG-IV): sequencing the most valuable type-strain genomes for metagenomic binning, comparative biology and taxonomic classification.</title>
        <authorList>
            <person name="Goeker M."/>
        </authorList>
    </citation>
    <scope>NUCLEOTIDE SEQUENCE [LARGE SCALE GENOMIC DNA]</scope>
    <source>
        <strain evidence="1 2">DSM 27165</strain>
    </source>
</reference>
<protein>
    <submittedName>
        <fullName evidence="1">Uncharacterized protein</fullName>
    </submittedName>
</protein>